<dbReference type="AlphaFoldDB" id="A0A8H3DHJ1"/>
<name>A0A8H3DHJ1_9AGAM</name>
<protein>
    <submittedName>
        <fullName evidence="2">Uncharacterized protein</fullName>
    </submittedName>
</protein>
<feature type="compositionally biased region" description="Basic and acidic residues" evidence="1">
    <location>
        <begin position="1"/>
        <end position="28"/>
    </location>
</feature>
<evidence type="ECO:0000313" key="2">
    <source>
        <dbReference type="EMBL" id="CAE6526106.1"/>
    </source>
</evidence>
<accession>A0A8H3DHJ1</accession>
<sequence>MGKLKTRERFKKVSDIGPIREESTKEGTTDAAKLGKTVNIPTSRSRPFSPDPTLKRAVFIFKYAPESWLRAKGIIRNDSQVREYIDVDAPDHEIKAEQDTKVGITQRLGEQKRVFWDSEGEIEVIKYLVPVSLHGTQLSAPLKAEDEAMDEFKVEEKIQTEMED</sequence>
<reference evidence="2" key="1">
    <citation type="submission" date="2021-01" db="EMBL/GenBank/DDBJ databases">
        <authorList>
            <person name="Kaushik A."/>
        </authorList>
    </citation>
    <scope>NUCLEOTIDE SEQUENCE</scope>
    <source>
        <strain evidence="2">AG6-10EEA</strain>
    </source>
</reference>
<organism evidence="2 3">
    <name type="scientific">Rhizoctonia solani</name>
    <dbReference type="NCBI Taxonomy" id="456999"/>
    <lineage>
        <taxon>Eukaryota</taxon>
        <taxon>Fungi</taxon>
        <taxon>Dikarya</taxon>
        <taxon>Basidiomycota</taxon>
        <taxon>Agaricomycotina</taxon>
        <taxon>Agaricomycetes</taxon>
        <taxon>Cantharellales</taxon>
        <taxon>Ceratobasidiaceae</taxon>
        <taxon>Rhizoctonia</taxon>
    </lineage>
</organism>
<proteinExistence type="predicted"/>
<dbReference type="EMBL" id="CAJMXA010003904">
    <property type="protein sequence ID" value="CAE6526106.1"/>
    <property type="molecule type" value="Genomic_DNA"/>
</dbReference>
<feature type="region of interest" description="Disordered" evidence="1">
    <location>
        <begin position="1"/>
        <end position="49"/>
    </location>
</feature>
<evidence type="ECO:0000313" key="3">
    <source>
        <dbReference type="Proteomes" id="UP000663853"/>
    </source>
</evidence>
<comment type="caution">
    <text evidence="2">The sequence shown here is derived from an EMBL/GenBank/DDBJ whole genome shotgun (WGS) entry which is preliminary data.</text>
</comment>
<evidence type="ECO:0000256" key="1">
    <source>
        <dbReference type="SAM" id="MobiDB-lite"/>
    </source>
</evidence>
<gene>
    <name evidence="2" type="ORF">RDB_LOCUS159668</name>
</gene>
<dbReference type="Proteomes" id="UP000663853">
    <property type="component" value="Unassembled WGS sequence"/>
</dbReference>